<evidence type="ECO:0000256" key="2">
    <source>
        <dbReference type="ARBA" id="ARBA00023136"/>
    </source>
</evidence>
<dbReference type="SUPFAM" id="SSF103088">
    <property type="entry name" value="OmpA-like"/>
    <property type="match status" value="1"/>
</dbReference>
<feature type="domain" description="OmpA-like" evidence="6">
    <location>
        <begin position="58"/>
        <end position="173"/>
    </location>
</feature>
<dbReference type="PROSITE" id="PS51123">
    <property type="entry name" value="OMPA_2"/>
    <property type="match status" value="1"/>
</dbReference>
<dbReference type="CDD" id="cd07185">
    <property type="entry name" value="OmpA_C-like"/>
    <property type="match status" value="1"/>
</dbReference>
<dbReference type="AlphaFoldDB" id="A0A9X2AP85"/>
<keyword evidence="8" id="KW-1185">Reference proteome</keyword>
<dbReference type="InterPro" id="IPR036737">
    <property type="entry name" value="OmpA-like_sf"/>
</dbReference>
<protein>
    <submittedName>
        <fullName evidence="7">OmpA family protein</fullName>
    </submittedName>
</protein>
<evidence type="ECO:0000313" key="8">
    <source>
        <dbReference type="Proteomes" id="UP001139447"/>
    </source>
</evidence>
<evidence type="ECO:0000256" key="3">
    <source>
        <dbReference type="ARBA" id="ARBA00023237"/>
    </source>
</evidence>
<proteinExistence type="predicted"/>
<feature type="chain" id="PRO_5040741322" evidence="5">
    <location>
        <begin position="26"/>
        <end position="173"/>
    </location>
</feature>
<dbReference type="InterPro" id="IPR006665">
    <property type="entry name" value="OmpA-like"/>
</dbReference>
<dbReference type="InterPro" id="IPR006664">
    <property type="entry name" value="OMP_bac"/>
</dbReference>
<evidence type="ECO:0000256" key="1">
    <source>
        <dbReference type="ARBA" id="ARBA00004442"/>
    </source>
</evidence>
<organism evidence="7 8">
    <name type="scientific">Variovorax terrae</name>
    <dbReference type="NCBI Taxonomy" id="2923278"/>
    <lineage>
        <taxon>Bacteria</taxon>
        <taxon>Pseudomonadati</taxon>
        <taxon>Pseudomonadota</taxon>
        <taxon>Betaproteobacteria</taxon>
        <taxon>Burkholderiales</taxon>
        <taxon>Comamonadaceae</taxon>
        <taxon>Variovorax</taxon>
    </lineage>
</organism>
<comment type="caution">
    <text evidence="7">The sequence shown here is derived from an EMBL/GenBank/DDBJ whole genome shotgun (WGS) entry which is preliminary data.</text>
</comment>
<dbReference type="PANTHER" id="PTHR30329:SF21">
    <property type="entry name" value="LIPOPROTEIN YIAD-RELATED"/>
    <property type="match status" value="1"/>
</dbReference>
<evidence type="ECO:0000256" key="4">
    <source>
        <dbReference type="PROSITE-ProRule" id="PRU00473"/>
    </source>
</evidence>
<sequence length="173" mass="18368">MIRISRITGAALLALAALGVLPAAAQPAPTAEQMIEQLKAAPQAPRTRSLRNLTVEAASAARPSLSLLIQFDFDSARVRPESQQALANLAQALQSSELSASKFVIEGHTDAKGRADYNQRLSQQRADAVRDYLAQQGVAVVRLTAAGKGSSEPANAADPFAAENRRVRIVNLD</sequence>
<dbReference type="Pfam" id="PF00691">
    <property type="entry name" value="OmpA"/>
    <property type="match status" value="1"/>
</dbReference>
<dbReference type="InterPro" id="IPR050330">
    <property type="entry name" value="Bact_OuterMem_StrucFunc"/>
</dbReference>
<evidence type="ECO:0000256" key="5">
    <source>
        <dbReference type="SAM" id="SignalP"/>
    </source>
</evidence>
<gene>
    <name evidence="7" type="ORF">MMF98_15380</name>
</gene>
<dbReference type="GO" id="GO:0009279">
    <property type="term" value="C:cell outer membrane"/>
    <property type="evidence" value="ECO:0007669"/>
    <property type="project" value="UniProtKB-SubCell"/>
</dbReference>
<evidence type="ECO:0000313" key="7">
    <source>
        <dbReference type="EMBL" id="MCJ0764600.1"/>
    </source>
</evidence>
<keyword evidence="5" id="KW-0732">Signal</keyword>
<name>A0A9X2AP85_9BURK</name>
<keyword evidence="2 4" id="KW-0472">Membrane</keyword>
<comment type="subcellular location">
    <subcellularLocation>
        <location evidence="1">Cell outer membrane</location>
    </subcellularLocation>
</comment>
<dbReference type="Proteomes" id="UP001139447">
    <property type="component" value="Unassembled WGS sequence"/>
</dbReference>
<reference evidence="7" key="1">
    <citation type="submission" date="2022-03" db="EMBL/GenBank/DDBJ databases">
        <authorList>
            <person name="Woo C.Y."/>
        </authorList>
    </citation>
    <scope>NUCLEOTIDE SEQUENCE</scope>
    <source>
        <strain evidence="7">CYS-02</strain>
    </source>
</reference>
<dbReference type="EMBL" id="JALGBI010000002">
    <property type="protein sequence ID" value="MCJ0764600.1"/>
    <property type="molecule type" value="Genomic_DNA"/>
</dbReference>
<feature type="signal peptide" evidence="5">
    <location>
        <begin position="1"/>
        <end position="25"/>
    </location>
</feature>
<dbReference type="PANTHER" id="PTHR30329">
    <property type="entry name" value="STATOR ELEMENT OF FLAGELLAR MOTOR COMPLEX"/>
    <property type="match status" value="1"/>
</dbReference>
<accession>A0A9X2AP85</accession>
<evidence type="ECO:0000259" key="6">
    <source>
        <dbReference type="PROSITE" id="PS51123"/>
    </source>
</evidence>
<dbReference type="RefSeq" id="WP_243307472.1">
    <property type="nucleotide sequence ID" value="NZ_JALGBI010000002.1"/>
</dbReference>
<dbReference type="Gene3D" id="3.30.1330.60">
    <property type="entry name" value="OmpA-like domain"/>
    <property type="match status" value="1"/>
</dbReference>
<keyword evidence="3" id="KW-0998">Cell outer membrane</keyword>
<dbReference type="PRINTS" id="PR01021">
    <property type="entry name" value="OMPADOMAIN"/>
</dbReference>